<proteinExistence type="inferred from homology"/>
<feature type="domain" description="Phospholipid/glycerol acyltransferase" evidence="5">
    <location>
        <begin position="37"/>
        <end position="149"/>
    </location>
</feature>
<dbReference type="CDD" id="cd07989">
    <property type="entry name" value="LPLAT_AGPAT-like"/>
    <property type="match status" value="1"/>
</dbReference>
<reference evidence="6" key="1">
    <citation type="submission" date="2020-11" db="EMBL/GenBank/DDBJ databases">
        <title>Halonatronomonas betainensis gen. nov., sp. nov. a novel haloalkaliphilic representative of the family Halanaerobiacae capable of betaine degradation.</title>
        <authorList>
            <person name="Boltyanskaya Y."/>
            <person name="Kevbrin V."/>
            <person name="Detkova E."/>
            <person name="Grouzdev D.S."/>
            <person name="Koziaeva V."/>
            <person name="Zhilina T."/>
        </authorList>
    </citation>
    <scope>NUCLEOTIDE SEQUENCE</scope>
    <source>
        <strain evidence="6">Z-7014</strain>
    </source>
</reference>
<dbReference type="RefSeq" id="WP_270453678.1">
    <property type="nucleotide sequence ID" value="NZ_JADPIE010000003.1"/>
</dbReference>
<dbReference type="InterPro" id="IPR004552">
    <property type="entry name" value="AGP_acyltrans"/>
</dbReference>
<accession>A0A931F7K1</accession>
<protein>
    <recommendedName>
        <fullName evidence="4">1-acyl-sn-glycerol-3-phosphate acyltransferase</fullName>
        <ecNumber evidence="4">2.3.1.51</ecNumber>
    </recommendedName>
</protein>
<dbReference type="SUPFAM" id="SSF69593">
    <property type="entry name" value="Glycerol-3-phosphate (1)-acyltransferase"/>
    <property type="match status" value="1"/>
</dbReference>
<name>A0A931F7K1_9FIRM</name>
<evidence type="ECO:0000256" key="4">
    <source>
        <dbReference type="RuleBase" id="RU361267"/>
    </source>
</evidence>
<evidence type="ECO:0000256" key="3">
    <source>
        <dbReference type="ARBA" id="ARBA00023315"/>
    </source>
</evidence>
<dbReference type="InterPro" id="IPR002123">
    <property type="entry name" value="Plipid/glycerol_acylTrfase"/>
</dbReference>
<keyword evidence="4" id="KW-0594">Phospholipid biosynthesis</keyword>
<keyword evidence="2 4" id="KW-0808">Transferase</keyword>
<evidence type="ECO:0000259" key="5">
    <source>
        <dbReference type="SMART" id="SM00563"/>
    </source>
</evidence>
<evidence type="ECO:0000313" key="7">
    <source>
        <dbReference type="Proteomes" id="UP000621436"/>
    </source>
</evidence>
<dbReference type="SMART" id="SM00563">
    <property type="entry name" value="PlsC"/>
    <property type="match status" value="1"/>
</dbReference>
<gene>
    <name evidence="6" type="ORF">I0Q91_06745</name>
</gene>
<evidence type="ECO:0000313" key="6">
    <source>
        <dbReference type="EMBL" id="MBF8436766.1"/>
    </source>
</evidence>
<dbReference type="Proteomes" id="UP000621436">
    <property type="component" value="Unassembled WGS sequence"/>
</dbReference>
<dbReference type="Pfam" id="PF01553">
    <property type="entry name" value="Acyltransferase"/>
    <property type="match status" value="1"/>
</dbReference>
<evidence type="ECO:0000256" key="1">
    <source>
        <dbReference type="ARBA" id="ARBA00008655"/>
    </source>
</evidence>
<comment type="catalytic activity">
    <reaction evidence="4">
        <text>a 1-acyl-sn-glycero-3-phosphate + an acyl-CoA = a 1,2-diacyl-sn-glycero-3-phosphate + CoA</text>
        <dbReference type="Rhea" id="RHEA:19709"/>
        <dbReference type="ChEBI" id="CHEBI:57287"/>
        <dbReference type="ChEBI" id="CHEBI:57970"/>
        <dbReference type="ChEBI" id="CHEBI:58342"/>
        <dbReference type="ChEBI" id="CHEBI:58608"/>
        <dbReference type="EC" id="2.3.1.51"/>
    </reaction>
</comment>
<comment type="caution">
    <text evidence="6">The sequence shown here is derived from an EMBL/GenBank/DDBJ whole genome shotgun (WGS) entry which is preliminary data.</text>
</comment>
<organism evidence="6 7">
    <name type="scientific">Halonatronomonas betaini</name>
    <dbReference type="NCBI Taxonomy" id="2778430"/>
    <lineage>
        <taxon>Bacteria</taxon>
        <taxon>Bacillati</taxon>
        <taxon>Bacillota</taxon>
        <taxon>Clostridia</taxon>
        <taxon>Halanaerobiales</taxon>
        <taxon>Halarsenatibacteraceae</taxon>
        <taxon>Halonatronomonas</taxon>
    </lineage>
</organism>
<dbReference type="NCBIfam" id="TIGR00530">
    <property type="entry name" value="AGP_acyltrn"/>
    <property type="match status" value="1"/>
</dbReference>
<dbReference type="GO" id="GO:0016020">
    <property type="term" value="C:membrane"/>
    <property type="evidence" value="ECO:0007669"/>
    <property type="project" value="InterPro"/>
</dbReference>
<dbReference type="GO" id="GO:0006654">
    <property type="term" value="P:phosphatidic acid biosynthetic process"/>
    <property type="evidence" value="ECO:0007669"/>
    <property type="project" value="TreeGrafter"/>
</dbReference>
<dbReference type="EC" id="2.3.1.51" evidence="4"/>
<dbReference type="AlphaFoldDB" id="A0A931F7K1"/>
<dbReference type="EMBL" id="JADPIE010000003">
    <property type="protein sequence ID" value="MBF8436766.1"/>
    <property type="molecule type" value="Genomic_DNA"/>
</dbReference>
<keyword evidence="4" id="KW-1208">Phospholipid metabolism</keyword>
<keyword evidence="3 4" id="KW-0012">Acyltransferase</keyword>
<keyword evidence="4" id="KW-0443">Lipid metabolism</keyword>
<keyword evidence="7" id="KW-1185">Reference proteome</keyword>
<dbReference type="PANTHER" id="PTHR10434:SF11">
    <property type="entry name" value="1-ACYL-SN-GLYCEROL-3-PHOSPHATE ACYLTRANSFERASE"/>
    <property type="match status" value="1"/>
</dbReference>
<keyword evidence="4" id="KW-0444">Lipid biosynthesis</keyword>
<comment type="similarity">
    <text evidence="1 4">Belongs to the 1-acyl-sn-glycerol-3-phosphate acyltransferase family.</text>
</comment>
<evidence type="ECO:0000256" key="2">
    <source>
        <dbReference type="ARBA" id="ARBA00022679"/>
    </source>
</evidence>
<comment type="domain">
    <text evidence="4">The HXXXXD motif is essential for acyltransferase activity and may constitute the binding site for the phosphate moiety of the glycerol-3-phosphate.</text>
</comment>
<dbReference type="GO" id="GO:0003841">
    <property type="term" value="F:1-acylglycerol-3-phosphate O-acyltransferase activity"/>
    <property type="evidence" value="ECO:0007669"/>
    <property type="project" value="UniProtKB-UniRule"/>
</dbReference>
<dbReference type="PANTHER" id="PTHR10434">
    <property type="entry name" value="1-ACYL-SN-GLYCEROL-3-PHOSPHATE ACYLTRANSFERASE"/>
    <property type="match status" value="1"/>
</dbReference>
<sequence>MADLFYKAASGIFNLYAKFIMRVEVKGRENIPESGPLVVMSNHISYLDPPLIGSILPRKIHYMAKAELFENKIAGAILKKLGAFPLKRGTGDSRAFRKAIKILRNDQVLGIFPEGTRYPEGSPGEPHSGSVMLAIMAKSPILPIGIKNIKRKGTPRVNIGEPLILDEYFGKKLDKEEREKVANEVMSEIISLVNE</sequence>